<dbReference type="Proteomes" id="UP001434737">
    <property type="component" value="Chromosome"/>
</dbReference>
<proteinExistence type="predicted"/>
<evidence type="ECO:0000256" key="4">
    <source>
        <dbReference type="ARBA" id="ARBA00023004"/>
    </source>
</evidence>
<evidence type="ECO:0000259" key="7">
    <source>
        <dbReference type="Pfam" id="PF13186"/>
    </source>
</evidence>
<keyword evidence="9" id="KW-1185">Reference proteome</keyword>
<dbReference type="NCBIfam" id="TIGR04085">
    <property type="entry name" value="rSAM_more_4Fe4S"/>
    <property type="match status" value="1"/>
</dbReference>
<dbReference type="Gene3D" id="3.20.20.70">
    <property type="entry name" value="Aldolase class I"/>
    <property type="match status" value="1"/>
</dbReference>
<dbReference type="EMBL" id="CP145316">
    <property type="protein sequence ID" value="XAM18053.1"/>
    <property type="molecule type" value="Genomic_DNA"/>
</dbReference>
<keyword evidence="5" id="KW-0411">Iron-sulfur</keyword>
<dbReference type="SFLD" id="SFLDG01067">
    <property type="entry name" value="SPASM/twitch_domain_containing"/>
    <property type="match status" value="1"/>
</dbReference>
<evidence type="ECO:0000256" key="2">
    <source>
        <dbReference type="ARBA" id="ARBA00022691"/>
    </source>
</evidence>
<keyword evidence="3" id="KW-0479">Metal-binding</keyword>
<evidence type="ECO:0000256" key="3">
    <source>
        <dbReference type="ARBA" id="ARBA00022723"/>
    </source>
</evidence>
<dbReference type="InterPro" id="IPR007197">
    <property type="entry name" value="rSAM"/>
</dbReference>
<name>A0ABZ3F4J1_9HELI</name>
<organism evidence="8 9">
    <name type="scientific">Helicobacter mastomyrinus</name>
    <dbReference type="NCBI Taxonomy" id="287948"/>
    <lineage>
        <taxon>Bacteria</taxon>
        <taxon>Pseudomonadati</taxon>
        <taxon>Campylobacterota</taxon>
        <taxon>Epsilonproteobacteria</taxon>
        <taxon>Campylobacterales</taxon>
        <taxon>Helicobacteraceae</taxon>
        <taxon>Helicobacter</taxon>
    </lineage>
</organism>
<evidence type="ECO:0000259" key="6">
    <source>
        <dbReference type="Pfam" id="PF04055"/>
    </source>
</evidence>
<evidence type="ECO:0000313" key="8">
    <source>
        <dbReference type="EMBL" id="XAM18053.1"/>
    </source>
</evidence>
<dbReference type="InterPro" id="IPR050377">
    <property type="entry name" value="Radical_SAM_PqqE_MftC-like"/>
</dbReference>
<evidence type="ECO:0000313" key="9">
    <source>
        <dbReference type="Proteomes" id="UP001434737"/>
    </source>
</evidence>
<dbReference type="PANTHER" id="PTHR11228:SF7">
    <property type="entry name" value="PQQA PEPTIDE CYCLASE"/>
    <property type="match status" value="1"/>
</dbReference>
<feature type="domain" description="Radical SAM core" evidence="6">
    <location>
        <begin position="31"/>
        <end position="177"/>
    </location>
</feature>
<dbReference type="SFLD" id="SFLDS00029">
    <property type="entry name" value="Radical_SAM"/>
    <property type="match status" value="1"/>
</dbReference>
<sequence length="350" mass="39473">MNVSAQKLLRGGGIVNTLPPIAVEFHWCASCNYNCIHCSYGQRRQNKSRLSHEIITQTIADLKELGTKAVYLSGGGEPTTLSKWDIYAQSLIESNIEVALITNSVAIKPEHYALLRKFNYIAVSVYSTKEEQYKAIVGSNHFSGQFELPSKLKTKDSKLIVGARCVINSINYKEIFNTYQKAMEKGFDYIIFIPAVDYEKRRIDLTQEQKDNVLKQIEKGLANINPATTNLINVKNNGIKHYSSSYLPKLQKSIICNAIAMRSNAFINYDGEVYLCQPLIGNKTYSLGNLNQTRFKDLWNAPNHSAIMARLHEKFAKGECENCRAISYNICIDELLQGIKPAIIPNDNFL</sequence>
<protein>
    <submittedName>
        <fullName evidence="8">Radical SAM protein</fullName>
    </submittedName>
</protein>
<keyword evidence="2" id="KW-0949">S-adenosyl-L-methionine</keyword>
<dbReference type="Pfam" id="PF13186">
    <property type="entry name" value="SPASM"/>
    <property type="match status" value="1"/>
</dbReference>
<dbReference type="SUPFAM" id="SSF102114">
    <property type="entry name" value="Radical SAM enzymes"/>
    <property type="match status" value="1"/>
</dbReference>
<reference evidence="8 9" key="1">
    <citation type="submission" date="2024-02" db="EMBL/GenBank/DDBJ databases">
        <title>Genome and pathogenicity analysis of Helicobacter mastomyrinus isolated from mice.</title>
        <authorList>
            <person name="Zhu L."/>
        </authorList>
    </citation>
    <scope>NUCLEOTIDE SEQUENCE [LARGE SCALE GENOMIC DNA]</scope>
    <source>
        <strain evidence="8 9">Hm-17</strain>
    </source>
</reference>
<accession>A0ABZ3F4J1</accession>
<dbReference type="CDD" id="cd01335">
    <property type="entry name" value="Radical_SAM"/>
    <property type="match status" value="1"/>
</dbReference>
<evidence type="ECO:0000256" key="5">
    <source>
        <dbReference type="ARBA" id="ARBA00023014"/>
    </source>
</evidence>
<feature type="domain" description="4Fe4S-binding SPASM" evidence="7">
    <location>
        <begin position="256"/>
        <end position="323"/>
    </location>
</feature>
<dbReference type="InterPro" id="IPR058240">
    <property type="entry name" value="rSAM_sf"/>
</dbReference>
<dbReference type="PANTHER" id="PTHR11228">
    <property type="entry name" value="RADICAL SAM DOMAIN PROTEIN"/>
    <property type="match status" value="1"/>
</dbReference>
<comment type="cofactor">
    <cofactor evidence="1">
        <name>[4Fe-4S] cluster</name>
        <dbReference type="ChEBI" id="CHEBI:49883"/>
    </cofactor>
</comment>
<gene>
    <name evidence="8" type="ORF">V3I05_10275</name>
</gene>
<dbReference type="InterPro" id="IPR023885">
    <property type="entry name" value="4Fe4S-binding_SPASM_dom"/>
</dbReference>
<dbReference type="Pfam" id="PF04055">
    <property type="entry name" value="Radical_SAM"/>
    <property type="match status" value="1"/>
</dbReference>
<keyword evidence="4" id="KW-0408">Iron</keyword>
<dbReference type="InterPro" id="IPR013785">
    <property type="entry name" value="Aldolase_TIM"/>
</dbReference>
<evidence type="ECO:0000256" key="1">
    <source>
        <dbReference type="ARBA" id="ARBA00001966"/>
    </source>
</evidence>
<dbReference type="RefSeq" id="WP_300599622.1">
    <property type="nucleotide sequence ID" value="NZ_CP145316.1"/>
</dbReference>